<keyword evidence="4" id="KW-0378">Hydrolase</keyword>
<dbReference type="Pfam" id="PF08707">
    <property type="entry name" value="PriCT_2"/>
    <property type="match status" value="1"/>
</dbReference>
<keyword evidence="5" id="KW-1185">Reference proteome</keyword>
<evidence type="ECO:0000256" key="1">
    <source>
        <dbReference type="SAM" id="MobiDB-lite"/>
    </source>
</evidence>
<proteinExistence type="predicted"/>
<protein>
    <submittedName>
        <fullName evidence="4">Putative DNA primase/helicase</fullName>
    </submittedName>
</protein>
<dbReference type="AlphaFoldDB" id="A0A1H9F4W0"/>
<dbReference type="GO" id="GO:0004386">
    <property type="term" value="F:helicase activity"/>
    <property type="evidence" value="ECO:0007669"/>
    <property type="project" value="UniProtKB-KW"/>
</dbReference>
<keyword evidence="4" id="KW-0547">Nucleotide-binding</keyword>
<feature type="region of interest" description="Disordered" evidence="1">
    <location>
        <begin position="335"/>
        <end position="356"/>
    </location>
</feature>
<dbReference type="EMBL" id="FOGD01000001">
    <property type="protein sequence ID" value="SEQ32473.1"/>
    <property type="molecule type" value="Genomic_DNA"/>
</dbReference>
<keyword evidence="4" id="KW-0347">Helicase</keyword>
<dbReference type="Proteomes" id="UP000199766">
    <property type="component" value="Unassembled WGS sequence"/>
</dbReference>
<feature type="domain" description="DUF927" evidence="2">
    <location>
        <begin position="378"/>
        <end position="658"/>
    </location>
</feature>
<feature type="region of interest" description="Disordered" evidence="1">
    <location>
        <begin position="83"/>
        <end position="117"/>
    </location>
</feature>
<dbReference type="GO" id="GO:0016817">
    <property type="term" value="F:hydrolase activity, acting on acid anhydrides"/>
    <property type="evidence" value="ECO:0007669"/>
    <property type="project" value="InterPro"/>
</dbReference>
<accession>A0A1H9F4W0</accession>
<feature type="domain" description="Primase C-terminal 2" evidence="3">
    <location>
        <begin position="10"/>
        <end position="79"/>
    </location>
</feature>
<dbReference type="OrthoDB" id="784829at2"/>
<name>A0A1H9F4W0_9BURK</name>
<evidence type="ECO:0000259" key="3">
    <source>
        <dbReference type="Pfam" id="PF08707"/>
    </source>
</evidence>
<evidence type="ECO:0000313" key="5">
    <source>
        <dbReference type="Proteomes" id="UP000199766"/>
    </source>
</evidence>
<sequence length="936" mass="100100">MTHELDKAISALHHLSPNMPREDWARVCAAVRAAGIEFDTFDQWSRGGDTYDASACRSTWNSLPPKEGGIGVATLYGMAKRDGWNAPKAPRTGAATQKRTPPPPPAPAPTEAPKPPNPVYDLLNIWERAAPATAQHPYCIAKGVTDGPALEGLRVLPDNDPLRLKGHSMAGALLVPVCLPDGALLTVQCVAQVGTKPDGSPQFEKPNLRGYHFKTDTGAQGFHVIGQIQAGQPVHIVEGIGAAWAIYQATGTAAVVTFGVGRTTAVTKAVIEHHPQAWPVLVPDVGQEAQAQKTAKELGCAVVPLPGDWEDNTDAWDYLQAHGPQALADLLATATQPTKPPPAPTDTKASTSQIPAENERPAYVVFEDWHSEDGQKFRPGVWLFAMKSVGKGDSATLVPTQQWICSPMHVEAITSDAHDGSYGQMLRIKNRRGNWVEWAMPMRMLAGDGIELRSILLDMGADLSPNARQALAMYLQSQHPNKHLQCVAQTGWVDAKCKAFVLPDAVIGPQAADVVYQSEDRASGEYGTAGTLQGWQAGIAAMAVGNPMLALGLCAAFAGPVLAKVHAENGGPHFIGGSSTGKTSILQAACSVWGGKGYKRSWRATSNGLEAAAAMFNDCLLALDEISECDPKDVGEVVYMLGNGQGKQRATRHGGGRQLTRWRCAVISNGEYSIGTSMAEGGYRIKAGQQVRLFDVPCAPRAFGAWDTLHHHPSARALSDALKTEAATHYGHAGRAFLERLATEDSDLGELLAAIRARPEFSTDGEGQEQRVAGRFAVLAMAGELATDYGITGWPAGEAICAAAVGFQAWRSLRTDKTGANAEQGQIVQAVTDFIDKHGDSRFSDADATEDARAPLIRDRAGYWRKTDQGRVYLFIGAGMREALKGFDFGRALAYLEAAGLIGPAGQGGKRQRQRKIAGRNLKFYEVYPDGAEATE</sequence>
<evidence type="ECO:0000313" key="4">
    <source>
        <dbReference type="EMBL" id="SEQ32473.1"/>
    </source>
</evidence>
<dbReference type="Pfam" id="PF06048">
    <property type="entry name" value="DUF927"/>
    <property type="match status" value="1"/>
</dbReference>
<reference evidence="4 5" key="1">
    <citation type="submission" date="2016-10" db="EMBL/GenBank/DDBJ databases">
        <authorList>
            <person name="de Groot N.N."/>
        </authorList>
    </citation>
    <scope>NUCLEOTIDE SEQUENCE [LARGE SCALE GENOMIC DNA]</scope>
    <source>
        <strain evidence="4 5">ATCC 35958</strain>
    </source>
</reference>
<evidence type="ECO:0000259" key="2">
    <source>
        <dbReference type="Pfam" id="PF06048"/>
    </source>
</evidence>
<organism evidence="4 5">
    <name type="scientific">Giesbergeria anulus</name>
    <dbReference type="NCBI Taxonomy" id="180197"/>
    <lineage>
        <taxon>Bacteria</taxon>
        <taxon>Pseudomonadati</taxon>
        <taxon>Pseudomonadota</taxon>
        <taxon>Betaproteobacteria</taxon>
        <taxon>Burkholderiales</taxon>
        <taxon>Comamonadaceae</taxon>
        <taxon>Giesbergeria</taxon>
    </lineage>
</organism>
<feature type="compositionally biased region" description="Pro residues" evidence="1">
    <location>
        <begin position="100"/>
        <end position="117"/>
    </location>
</feature>
<dbReference type="InterPro" id="IPR014819">
    <property type="entry name" value="PriCT_2"/>
</dbReference>
<gene>
    <name evidence="4" type="ORF">SAMN02982919_00445</name>
</gene>
<dbReference type="InterPro" id="IPR009270">
    <property type="entry name" value="DUF927"/>
</dbReference>
<dbReference type="STRING" id="180197.SAMN02982919_00445"/>
<keyword evidence="4" id="KW-0067">ATP-binding</keyword>
<dbReference type="RefSeq" id="WP_091452057.1">
    <property type="nucleotide sequence ID" value="NZ_FOGD01000001.1"/>
</dbReference>